<dbReference type="GO" id="GO:0005886">
    <property type="term" value="C:plasma membrane"/>
    <property type="evidence" value="ECO:0007669"/>
    <property type="project" value="UniProtKB-SubCell"/>
</dbReference>
<dbReference type="GO" id="GO:0046872">
    <property type="term" value="F:metal ion binding"/>
    <property type="evidence" value="ECO:0007669"/>
    <property type="project" value="UniProtKB-KW"/>
</dbReference>
<evidence type="ECO:0000256" key="8">
    <source>
        <dbReference type="SAM" id="Phobius"/>
    </source>
</evidence>
<name>A0A537LH61_9BACT</name>
<dbReference type="InterPro" id="IPR000715">
    <property type="entry name" value="Glycosyl_transferase_4"/>
</dbReference>
<dbReference type="GO" id="GO:0071555">
    <property type="term" value="P:cell wall organization"/>
    <property type="evidence" value="ECO:0007669"/>
    <property type="project" value="TreeGrafter"/>
</dbReference>
<evidence type="ECO:0000256" key="4">
    <source>
        <dbReference type="ARBA" id="ARBA00022692"/>
    </source>
</evidence>
<keyword evidence="4 8" id="KW-0812">Transmembrane</keyword>
<feature type="transmembrane region" description="Helical" evidence="8">
    <location>
        <begin position="133"/>
        <end position="152"/>
    </location>
</feature>
<evidence type="ECO:0000256" key="6">
    <source>
        <dbReference type="ARBA" id="ARBA00023136"/>
    </source>
</evidence>
<dbReference type="Proteomes" id="UP000318661">
    <property type="component" value="Unassembled WGS sequence"/>
</dbReference>
<dbReference type="GO" id="GO:0044038">
    <property type="term" value="P:cell wall macromolecule biosynthetic process"/>
    <property type="evidence" value="ECO:0007669"/>
    <property type="project" value="TreeGrafter"/>
</dbReference>
<keyword evidence="2" id="KW-1003">Cell membrane</keyword>
<keyword evidence="3 9" id="KW-0808">Transferase</keyword>
<dbReference type="EMBL" id="VBAJ01000199">
    <property type="protein sequence ID" value="TMJ07047.1"/>
    <property type="molecule type" value="Genomic_DNA"/>
</dbReference>
<dbReference type="Pfam" id="PF00953">
    <property type="entry name" value="Glycos_transf_4"/>
    <property type="match status" value="1"/>
</dbReference>
<reference evidence="9 10" key="1">
    <citation type="journal article" date="2019" name="Nat. Microbiol.">
        <title>Mediterranean grassland soil C-N compound turnover is dependent on rainfall and depth, and is mediated by genomically divergent microorganisms.</title>
        <authorList>
            <person name="Diamond S."/>
            <person name="Andeer P.F."/>
            <person name="Li Z."/>
            <person name="Crits-Christoph A."/>
            <person name="Burstein D."/>
            <person name="Anantharaman K."/>
            <person name="Lane K.R."/>
            <person name="Thomas B.C."/>
            <person name="Pan C."/>
            <person name="Northen T.R."/>
            <person name="Banfield J.F."/>
        </authorList>
    </citation>
    <scope>NUCLEOTIDE SEQUENCE [LARGE SCALE GENOMIC DNA]</scope>
    <source>
        <strain evidence="9">NP_2</strain>
    </source>
</reference>
<evidence type="ECO:0000256" key="1">
    <source>
        <dbReference type="ARBA" id="ARBA00004651"/>
    </source>
</evidence>
<proteinExistence type="predicted"/>
<dbReference type="PANTHER" id="PTHR22926">
    <property type="entry name" value="PHOSPHO-N-ACETYLMURAMOYL-PENTAPEPTIDE-TRANSFERASE"/>
    <property type="match status" value="1"/>
</dbReference>
<dbReference type="GO" id="GO:0009103">
    <property type="term" value="P:lipopolysaccharide biosynthetic process"/>
    <property type="evidence" value="ECO:0007669"/>
    <property type="project" value="TreeGrafter"/>
</dbReference>
<dbReference type="AlphaFoldDB" id="A0A537LH61"/>
<accession>A0A537LH61</accession>
<gene>
    <name evidence="9" type="ORF">E6G99_08020</name>
</gene>
<evidence type="ECO:0000256" key="2">
    <source>
        <dbReference type="ARBA" id="ARBA00022475"/>
    </source>
</evidence>
<evidence type="ECO:0000313" key="10">
    <source>
        <dbReference type="Proteomes" id="UP000318661"/>
    </source>
</evidence>
<comment type="subcellular location">
    <subcellularLocation>
        <location evidence="1">Cell membrane</location>
        <topology evidence="1">Multi-pass membrane protein</topology>
    </subcellularLocation>
</comment>
<keyword evidence="5 8" id="KW-1133">Transmembrane helix</keyword>
<dbReference type="PANTHER" id="PTHR22926:SF3">
    <property type="entry name" value="UNDECAPRENYL-PHOSPHATE ALPHA-N-ACETYLGLUCOSAMINYL 1-PHOSPHATE TRANSFERASE"/>
    <property type="match status" value="1"/>
</dbReference>
<evidence type="ECO:0000313" key="9">
    <source>
        <dbReference type="EMBL" id="TMJ07047.1"/>
    </source>
</evidence>
<keyword evidence="7" id="KW-0479">Metal-binding</keyword>
<organism evidence="9 10">
    <name type="scientific">Candidatus Segetimicrobium genomatis</name>
    <dbReference type="NCBI Taxonomy" id="2569760"/>
    <lineage>
        <taxon>Bacteria</taxon>
        <taxon>Bacillati</taxon>
        <taxon>Candidatus Sysuimicrobiota</taxon>
        <taxon>Candidatus Sysuimicrobiia</taxon>
        <taxon>Candidatus Sysuimicrobiales</taxon>
        <taxon>Candidatus Segetimicrobiaceae</taxon>
        <taxon>Candidatus Segetimicrobium</taxon>
    </lineage>
</organism>
<feature type="non-terminal residue" evidence="9">
    <location>
        <position position="1"/>
    </location>
</feature>
<feature type="transmembrane region" description="Helical" evidence="8">
    <location>
        <begin position="106"/>
        <end position="127"/>
    </location>
</feature>
<dbReference type="GO" id="GO:0016780">
    <property type="term" value="F:phosphotransferase activity, for other substituted phosphate groups"/>
    <property type="evidence" value="ECO:0007669"/>
    <property type="project" value="InterPro"/>
</dbReference>
<evidence type="ECO:0000256" key="5">
    <source>
        <dbReference type="ARBA" id="ARBA00022989"/>
    </source>
</evidence>
<protein>
    <submittedName>
        <fullName evidence="9">Undecaprenyl/decaprenyl-phosphate alpha-N-acetylglucosaminyl 1-phosphate transferase</fullName>
    </submittedName>
</protein>
<keyword evidence="7" id="KW-0460">Magnesium</keyword>
<feature type="binding site" evidence="7">
    <location>
        <position position="29"/>
    </location>
    <ligand>
        <name>Mg(2+)</name>
        <dbReference type="ChEBI" id="CHEBI:18420"/>
    </ligand>
</feature>
<comment type="caution">
    <text evidence="9">The sequence shown here is derived from an EMBL/GenBank/DDBJ whole genome shotgun (WGS) entry which is preliminary data.</text>
</comment>
<evidence type="ECO:0000256" key="7">
    <source>
        <dbReference type="PIRSR" id="PIRSR600715-1"/>
    </source>
</evidence>
<evidence type="ECO:0000256" key="3">
    <source>
        <dbReference type="ARBA" id="ARBA00022679"/>
    </source>
</evidence>
<comment type="cofactor">
    <cofactor evidence="7">
        <name>Mg(2+)</name>
        <dbReference type="ChEBI" id="CHEBI:18420"/>
    </cofactor>
</comment>
<feature type="transmembrane region" description="Helical" evidence="8">
    <location>
        <begin position="35"/>
        <end position="68"/>
    </location>
</feature>
<keyword evidence="6 8" id="KW-0472">Membrane</keyword>
<sequence length="170" mass="17762">AMTLAAAAAGSALGFLRHNFNPAQSFMGDSGSMLLGFLLGAAAVQGLAKAATALSLAVPVLALALPILDTGYAIVRRYRNGVSIFVPDRGHLHHRLLDRGLSQRQVVFTLWLLSAILGLGGLAAAGINRMLSLVLLTVIAVFLVVLGWRLGLAHLHRPHAAELPGPANLP</sequence>
<dbReference type="CDD" id="cd06853">
    <property type="entry name" value="GT_WecA_like"/>
    <property type="match status" value="1"/>
</dbReference>